<evidence type="ECO:0000256" key="6">
    <source>
        <dbReference type="ARBA" id="ARBA00022989"/>
    </source>
</evidence>
<comment type="similarity">
    <text evidence="2 8">Belongs to the 4-toluene sulfonate uptake permease (TSUP) (TC 2.A.102) family.</text>
</comment>
<evidence type="ECO:0000256" key="3">
    <source>
        <dbReference type="ARBA" id="ARBA00022448"/>
    </source>
</evidence>
<dbReference type="PANTHER" id="PTHR30269">
    <property type="entry name" value="TRANSMEMBRANE PROTEIN YFCA"/>
    <property type="match status" value="1"/>
</dbReference>
<gene>
    <name evidence="9" type="ORF">FM105_10430</name>
</gene>
<evidence type="ECO:0000256" key="8">
    <source>
        <dbReference type="RuleBase" id="RU363041"/>
    </source>
</evidence>
<evidence type="ECO:0000256" key="7">
    <source>
        <dbReference type="ARBA" id="ARBA00023136"/>
    </source>
</evidence>
<feature type="transmembrane region" description="Helical" evidence="8">
    <location>
        <begin position="160"/>
        <end position="181"/>
    </location>
</feature>
<dbReference type="InterPro" id="IPR002781">
    <property type="entry name" value="TM_pro_TauE-like"/>
</dbReference>
<dbReference type="Proteomes" id="UP000196581">
    <property type="component" value="Unassembled WGS sequence"/>
</dbReference>
<evidence type="ECO:0000256" key="2">
    <source>
        <dbReference type="ARBA" id="ARBA00009142"/>
    </source>
</evidence>
<evidence type="ECO:0000313" key="9">
    <source>
        <dbReference type="EMBL" id="SLM99166.1"/>
    </source>
</evidence>
<evidence type="ECO:0000313" key="10">
    <source>
        <dbReference type="Proteomes" id="UP000196581"/>
    </source>
</evidence>
<feature type="transmembrane region" description="Helical" evidence="8">
    <location>
        <begin position="40"/>
        <end position="58"/>
    </location>
</feature>
<feature type="transmembrane region" description="Helical" evidence="8">
    <location>
        <begin position="97"/>
        <end position="117"/>
    </location>
</feature>
<feature type="transmembrane region" description="Helical" evidence="8">
    <location>
        <begin position="123"/>
        <end position="148"/>
    </location>
</feature>
<feature type="transmembrane region" description="Helical" evidence="8">
    <location>
        <begin position="187"/>
        <end position="207"/>
    </location>
</feature>
<dbReference type="PANTHER" id="PTHR30269:SF37">
    <property type="entry name" value="MEMBRANE TRANSPORTER PROTEIN"/>
    <property type="match status" value="1"/>
</dbReference>
<name>A0A1X6XJ23_9MICO</name>
<dbReference type="EMBL" id="FWFF01000017">
    <property type="protein sequence ID" value="SLM99166.1"/>
    <property type="molecule type" value="Genomic_DNA"/>
</dbReference>
<keyword evidence="7 8" id="KW-0472">Membrane</keyword>
<keyword evidence="6 8" id="KW-1133">Transmembrane helix</keyword>
<evidence type="ECO:0000256" key="5">
    <source>
        <dbReference type="ARBA" id="ARBA00022692"/>
    </source>
</evidence>
<evidence type="ECO:0000256" key="4">
    <source>
        <dbReference type="ARBA" id="ARBA00022475"/>
    </source>
</evidence>
<protein>
    <recommendedName>
        <fullName evidence="8">Probable membrane transporter protein</fullName>
    </recommendedName>
</protein>
<comment type="subcellular location">
    <subcellularLocation>
        <location evidence="1 8">Cell membrane</location>
        <topology evidence="1 8">Multi-pass membrane protein</topology>
    </subcellularLocation>
</comment>
<keyword evidence="5 8" id="KW-0812">Transmembrane</keyword>
<dbReference type="AlphaFoldDB" id="A0A1X6XJ23"/>
<feature type="transmembrane region" description="Helical" evidence="8">
    <location>
        <begin position="214"/>
        <end position="236"/>
    </location>
</feature>
<organism evidence="9 10">
    <name type="scientific">Brevibacterium yomogidense</name>
    <dbReference type="NCBI Taxonomy" id="946573"/>
    <lineage>
        <taxon>Bacteria</taxon>
        <taxon>Bacillati</taxon>
        <taxon>Actinomycetota</taxon>
        <taxon>Actinomycetes</taxon>
        <taxon>Micrococcales</taxon>
        <taxon>Brevibacteriaceae</taxon>
        <taxon>Brevibacterium</taxon>
    </lineage>
</organism>
<dbReference type="GO" id="GO:0005886">
    <property type="term" value="C:plasma membrane"/>
    <property type="evidence" value="ECO:0007669"/>
    <property type="project" value="UniProtKB-SubCell"/>
</dbReference>
<dbReference type="Pfam" id="PF01925">
    <property type="entry name" value="TauE"/>
    <property type="match status" value="1"/>
</dbReference>
<reference evidence="10" key="1">
    <citation type="submission" date="2017-02" db="EMBL/GenBank/DDBJ databases">
        <authorList>
            <person name="Dridi B."/>
        </authorList>
    </citation>
    <scope>NUCLEOTIDE SEQUENCE [LARGE SCALE GENOMIC DNA]</scope>
    <source>
        <strain evidence="10">B Co 03.10</strain>
    </source>
</reference>
<keyword evidence="3" id="KW-0813">Transport</keyword>
<keyword evidence="4 8" id="KW-1003">Cell membrane</keyword>
<evidence type="ECO:0000256" key="1">
    <source>
        <dbReference type="ARBA" id="ARBA00004651"/>
    </source>
</evidence>
<sequence length="237" mass="24635">MIEFFVIGFVVLCASCLQGSIGFGLGMIAAPLLVILKPDLIPSTIILLAINISIFAFLRERRNVDWSIVLWGSIGRIPGIVAGTFAVATFSRTGLSLTLAAIVLIGVAFSLIGWKPAPHRRNVLVAGGLSGMFGTSTGIGGPPIALIMRSVDTSTARATISAYFVIGSLMSLTGLAIGRQLTLTHLAYAAAWAPFMIVGFALSSVVIKKANTRILHAIAAGVAVLGSLFVVGQALLS</sequence>
<dbReference type="InterPro" id="IPR052017">
    <property type="entry name" value="TSUP"/>
</dbReference>
<dbReference type="RefSeq" id="WP_179207154.1">
    <property type="nucleotide sequence ID" value="NZ_FWFF01000017.1"/>
</dbReference>
<keyword evidence="10" id="KW-1185">Reference proteome</keyword>
<proteinExistence type="inferred from homology"/>
<feature type="transmembrane region" description="Helical" evidence="8">
    <location>
        <begin position="6"/>
        <end position="33"/>
    </location>
</feature>
<accession>A0A1X6XJ23</accession>
<feature type="transmembrane region" description="Helical" evidence="8">
    <location>
        <begin position="70"/>
        <end position="90"/>
    </location>
</feature>